<sequence length="174" mass="18986">MRPRLSPAKLIARRSHGGMGLPSVEHYSLALHLSQLSHVLSKVPDPPQWVAVERLLLSANEGLRGPYCDNLLSANSVNPILKASRAAWRRAHRLRGIHPLLHAQAPLWRNSGLRIGDEVLNWPQWKRAGIHTQIFSKTTGRIRSPAEPRVGSSLTRGGLPSTIGAAQGSYGGSL</sequence>
<name>A0AAV7P7J0_PLEWA</name>
<dbReference type="AlphaFoldDB" id="A0AAV7P7J0"/>
<proteinExistence type="predicted"/>
<evidence type="ECO:0000313" key="3">
    <source>
        <dbReference type="Proteomes" id="UP001066276"/>
    </source>
</evidence>
<reference evidence="2" key="1">
    <citation type="journal article" date="2022" name="bioRxiv">
        <title>Sequencing and chromosome-scale assembly of the giantPleurodeles waltlgenome.</title>
        <authorList>
            <person name="Brown T."/>
            <person name="Elewa A."/>
            <person name="Iarovenko S."/>
            <person name="Subramanian E."/>
            <person name="Araus A.J."/>
            <person name="Petzold A."/>
            <person name="Susuki M."/>
            <person name="Suzuki K.-i.T."/>
            <person name="Hayashi T."/>
            <person name="Toyoda A."/>
            <person name="Oliveira C."/>
            <person name="Osipova E."/>
            <person name="Leigh N.D."/>
            <person name="Simon A."/>
            <person name="Yun M.H."/>
        </authorList>
    </citation>
    <scope>NUCLEOTIDE SEQUENCE</scope>
    <source>
        <strain evidence="2">20211129_DDA</strain>
        <tissue evidence="2">Liver</tissue>
    </source>
</reference>
<gene>
    <name evidence="2" type="ORF">NDU88_002005</name>
</gene>
<organism evidence="2 3">
    <name type="scientific">Pleurodeles waltl</name>
    <name type="common">Iberian ribbed newt</name>
    <dbReference type="NCBI Taxonomy" id="8319"/>
    <lineage>
        <taxon>Eukaryota</taxon>
        <taxon>Metazoa</taxon>
        <taxon>Chordata</taxon>
        <taxon>Craniata</taxon>
        <taxon>Vertebrata</taxon>
        <taxon>Euteleostomi</taxon>
        <taxon>Amphibia</taxon>
        <taxon>Batrachia</taxon>
        <taxon>Caudata</taxon>
        <taxon>Salamandroidea</taxon>
        <taxon>Salamandridae</taxon>
        <taxon>Pleurodelinae</taxon>
        <taxon>Pleurodeles</taxon>
    </lineage>
</organism>
<protein>
    <submittedName>
        <fullName evidence="2">Uncharacterized protein</fullName>
    </submittedName>
</protein>
<feature type="region of interest" description="Disordered" evidence="1">
    <location>
        <begin position="141"/>
        <end position="160"/>
    </location>
</feature>
<comment type="caution">
    <text evidence="2">The sequence shown here is derived from an EMBL/GenBank/DDBJ whole genome shotgun (WGS) entry which is preliminary data.</text>
</comment>
<dbReference type="Proteomes" id="UP001066276">
    <property type="component" value="Chromosome 7"/>
</dbReference>
<accession>A0AAV7P7J0</accession>
<keyword evidence="3" id="KW-1185">Reference proteome</keyword>
<dbReference type="EMBL" id="JANPWB010000011">
    <property type="protein sequence ID" value="KAJ1123536.1"/>
    <property type="molecule type" value="Genomic_DNA"/>
</dbReference>
<evidence type="ECO:0000256" key="1">
    <source>
        <dbReference type="SAM" id="MobiDB-lite"/>
    </source>
</evidence>
<evidence type="ECO:0000313" key="2">
    <source>
        <dbReference type="EMBL" id="KAJ1123536.1"/>
    </source>
</evidence>